<dbReference type="RefSeq" id="WP_301198498.1">
    <property type="nucleotide sequence ID" value="NZ_JAPDPI010000008.1"/>
</dbReference>
<protein>
    <submittedName>
        <fullName evidence="2">T9SS type A sorting domain-containing protein</fullName>
    </submittedName>
</protein>
<name>A0AAE3MDR1_9BACT</name>
<organism evidence="2 3">
    <name type="scientific">Plebeiibacterium marinum</name>
    <dbReference type="NCBI Taxonomy" id="2992111"/>
    <lineage>
        <taxon>Bacteria</taxon>
        <taxon>Pseudomonadati</taxon>
        <taxon>Bacteroidota</taxon>
        <taxon>Bacteroidia</taxon>
        <taxon>Marinilabiliales</taxon>
        <taxon>Marinilabiliaceae</taxon>
        <taxon>Plebeiibacterium</taxon>
    </lineage>
</organism>
<dbReference type="InterPro" id="IPR026444">
    <property type="entry name" value="Secre_tail"/>
</dbReference>
<accession>A0AAE3MDR1</accession>
<dbReference type="AlphaFoldDB" id="A0AAE3MDR1"/>
<evidence type="ECO:0000313" key="3">
    <source>
        <dbReference type="Proteomes" id="UP001207408"/>
    </source>
</evidence>
<feature type="domain" description="Secretion system C-terminal sorting" evidence="1">
    <location>
        <begin position="3"/>
        <end position="71"/>
    </location>
</feature>
<gene>
    <name evidence="2" type="ORF">OM074_05860</name>
</gene>
<dbReference type="NCBIfam" id="TIGR04183">
    <property type="entry name" value="Por_Secre_tail"/>
    <property type="match status" value="1"/>
</dbReference>
<dbReference type="Pfam" id="PF18962">
    <property type="entry name" value="Por_Secre_tail"/>
    <property type="match status" value="1"/>
</dbReference>
<evidence type="ECO:0000313" key="2">
    <source>
        <dbReference type="EMBL" id="MCW3805142.1"/>
    </source>
</evidence>
<proteinExistence type="predicted"/>
<evidence type="ECO:0000259" key="1">
    <source>
        <dbReference type="Pfam" id="PF18962"/>
    </source>
</evidence>
<keyword evidence="3" id="KW-1185">Reference proteome</keyword>
<sequence>MFVYPNPVKDILRVNLPEAECQLALFSLSGRMVCQQMARGSEYELNMADLQEGVYILRVRGNGISQTIKVIKK</sequence>
<dbReference type="Proteomes" id="UP001207408">
    <property type="component" value="Unassembled WGS sequence"/>
</dbReference>
<dbReference type="EMBL" id="JAPDPI010000008">
    <property type="protein sequence ID" value="MCW3805142.1"/>
    <property type="molecule type" value="Genomic_DNA"/>
</dbReference>
<reference evidence="2" key="1">
    <citation type="submission" date="2022-10" db="EMBL/GenBank/DDBJ databases">
        <authorList>
            <person name="Yu W.X."/>
        </authorList>
    </citation>
    <scope>NUCLEOTIDE SEQUENCE</scope>
    <source>
        <strain evidence="2">D04</strain>
    </source>
</reference>
<comment type="caution">
    <text evidence="2">The sequence shown here is derived from an EMBL/GenBank/DDBJ whole genome shotgun (WGS) entry which is preliminary data.</text>
</comment>